<dbReference type="GO" id="GO:0043190">
    <property type="term" value="C:ATP-binding cassette (ABC) transporter complex"/>
    <property type="evidence" value="ECO:0007669"/>
    <property type="project" value="TreeGrafter"/>
</dbReference>
<dbReference type="Pfam" id="PF03739">
    <property type="entry name" value="LptF_LptG"/>
    <property type="match status" value="1"/>
</dbReference>
<evidence type="ECO:0000313" key="7">
    <source>
        <dbReference type="EMBL" id="SFV58578.1"/>
    </source>
</evidence>
<dbReference type="GO" id="GO:0015920">
    <property type="term" value="P:lipopolysaccharide transport"/>
    <property type="evidence" value="ECO:0007669"/>
    <property type="project" value="TreeGrafter"/>
</dbReference>
<protein>
    <submittedName>
        <fullName evidence="7">Permease YjgP/YjgQ</fullName>
    </submittedName>
</protein>
<dbReference type="InterPro" id="IPR005495">
    <property type="entry name" value="LptG/LptF_permease"/>
</dbReference>
<evidence type="ECO:0000256" key="1">
    <source>
        <dbReference type="ARBA" id="ARBA00004651"/>
    </source>
</evidence>
<dbReference type="EMBL" id="FPHC01000048">
    <property type="protein sequence ID" value="SFV58578.1"/>
    <property type="molecule type" value="Genomic_DNA"/>
</dbReference>
<sequence length="358" mass="41599">MRLIPKLYFRYLAKHYFINFLALLMGLSMAFAMIDYFQHSQQLGFSSNYTILYIFLMWQEALAQLYPIAIVFAGIMTKMALIKSSNMVALHSFGYTKRQLFAPFFTVALTIYLSFMWLQTTEFSYAKDKATAMLEDGMRAYALDDLFFIYEDDFVYAEKLDPIKKEMKNITIFRVNNNNLLFTVVAKEAKYNGKSWIAKDITIKRLIYDKSGIKKYATYRQDELETLVGYKPKVIESMHEGKALDIIDMGKTFKLLDKQHLNTKKLRSSIYGKVVFPLFSIILLLVLFFKIPFHARYMNLPLVLSVSLGATFLFWGLLFAFNQMGRNGVLSPELAMPLPILIGSLYALYVYFLDREKI</sequence>
<evidence type="ECO:0000256" key="4">
    <source>
        <dbReference type="ARBA" id="ARBA00022989"/>
    </source>
</evidence>
<dbReference type="PANTHER" id="PTHR33529:SF6">
    <property type="entry name" value="YJGP_YJGQ FAMILY PERMEASE"/>
    <property type="match status" value="1"/>
</dbReference>
<comment type="subcellular location">
    <subcellularLocation>
        <location evidence="1">Cell membrane</location>
        <topology evidence="1">Multi-pass membrane protein</topology>
    </subcellularLocation>
</comment>
<feature type="transmembrane region" description="Helical" evidence="6">
    <location>
        <begin position="301"/>
        <end position="322"/>
    </location>
</feature>
<evidence type="ECO:0000256" key="2">
    <source>
        <dbReference type="ARBA" id="ARBA00022475"/>
    </source>
</evidence>
<dbReference type="AlphaFoldDB" id="A0A1W1BYA5"/>
<evidence type="ECO:0000256" key="6">
    <source>
        <dbReference type="SAM" id="Phobius"/>
    </source>
</evidence>
<keyword evidence="5 6" id="KW-0472">Membrane</keyword>
<keyword evidence="2" id="KW-1003">Cell membrane</keyword>
<accession>A0A1W1BYA5</accession>
<feature type="transmembrane region" description="Helical" evidence="6">
    <location>
        <begin position="100"/>
        <end position="118"/>
    </location>
</feature>
<evidence type="ECO:0000256" key="3">
    <source>
        <dbReference type="ARBA" id="ARBA00022692"/>
    </source>
</evidence>
<gene>
    <name evidence="7" type="ORF">MNB_SV-6-1755</name>
</gene>
<feature type="transmembrane region" description="Helical" evidence="6">
    <location>
        <begin position="270"/>
        <end position="289"/>
    </location>
</feature>
<reference evidence="7" key="1">
    <citation type="submission" date="2016-10" db="EMBL/GenBank/DDBJ databases">
        <authorList>
            <person name="de Groot N.N."/>
        </authorList>
    </citation>
    <scope>NUCLEOTIDE SEQUENCE</scope>
</reference>
<evidence type="ECO:0000256" key="5">
    <source>
        <dbReference type="ARBA" id="ARBA00023136"/>
    </source>
</evidence>
<name>A0A1W1BYA5_9ZZZZ</name>
<organism evidence="7">
    <name type="scientific">hydrothermal vent metagenome</name>
    <dbReference type="NCBI Taxonomy" id="652676"/>
    <lineage>
        <taxon>unclassified sequences</taxon>
        <taxon>metagenomes</taxon>
        <taxon>ecological metagenomes</taxon>
    </lineage>
</organism>
<dbReference type="PANTHER" id="PTHR33529">
    <property type="entry name" value="SLR0882 PROTEIN-RELATED"/>
    <property type="match status" value="1"/>
</dbReference>
<keyword evidence="4 6" id="KW-1133">Transmembrane helix</keyword>
<feature type="transmembrane region" description="Helical" evidence="6">
    <location>
        <begin position="49"/>
        <end position="75"/>
    </location>
</feature>
<keyword evidence="3 6" id="KW-0812">Transmembrane</keyword>
<feature type="transmembrane region" description="Helical" evidence="6">
    <location>
        <begin position="16"/>
        <end position="37"/>
    </location>
</feature>
<proteinExistence type="predicted"/>
<feature type="transmembrane region" description="Helical" evidence="6">
    <location>
        <begin position="334"/>
        <end position="353"/>
    </location>
</feature>